<dbReference type="Gene3D" id="3.30.70.1290">
    <property type="entry name" value="Transposase IS200-like"/>
    <property type="match status" value="1"/>
</dbReference>
<proteinExistence type="predicted"/>
<evidence type="ECO:0000259" key="1">
    <source>
        <dbReference type="SMART" id="SM01321"/>
    </source>
</evidence>
<evidence type="ECO:0000313" key="2">
    <source>
        <dbReference type="EMBL" id="OGJ01820.1"/>
    </source>
</evidence>
<dbReference type="GO" id="GO:0003677">
    <property type="term" value="F:DNA binding"/>
    <property type="evidence" value="ECO:0007669"/>
    <property type="project" value="InterPro"/>
</dbReference>
<reference evidence="2 3" key="1">
    <citation type="journal article" date="2016" name="Nat. Commun.">
        <title>Thousands of microbial genomes shed light on interconnected biogeochemical processes in an aquifer system.</title>
        <authorList>
            <person name="Anantharaman K."/>
            <person name="Brown C.T."/>
            <person name="Hug L.A."/>
            <person name="Sharon I."/>
            <person name="Castelle C.J."/>
            <person name="Probst A.J."/>
            <person name="Thomas B.C."/>
            <person name="Singh A."/>
            <person name="Wilkins M.J."/>
            <person name="Karaoz U."/>
            <person name="Brodie E.L."/>
            <person name="Williams K.H."/>
            <person name="Hubbard S.S."/>
            <person name="Banfield J.F."/>
        </authorList>
    </citation>
    <scope>NUCLEOTIDE SEQUENCE [LARGE SCALE GENOMIC DNA]</scope>
</reference>
<dbReference type="GO" id="GO:0006313">
    <property type="term" value="P:DNA transposition"/>
    <property type="evidence" value="ECO:0007669"/>
    <property type="project" value="InterPro"/>
</dbReference>
<dbReference type="InterPro" id="IPR036515">
    <property type="entry name" value="Transposase_17_sf"/>
</dbReference>
<dbReference type="GO" id="GO:0004803">
    <property type="term" value="F:transposase activity"/>
    <property type="evidence" value="ECO:0007669"/>
    <property type="project" value="InterPro"/>
</dbReference>
<sequence length="236" mass="28186">MFRKDSFVTGEYYHLYNRGVDKRIIFKNLRDYERFMMLLYVANSNSERSLRLDNLINHSHKSFEEIMVLERGQPIVSIGAWSLMTNHFHIVVRQEVDGGITKFMRKLGTGYSMFFNIKYQRSGALFGGLFKSKLIGNDDNYMRQLFAYIHLNPLDIKFSGWENRVKNHEGFILSDDMKTFLESYPYSSYLDYIRKDTENPRIERNMIKLENFPDYFEEAKSFENFIDNYLLSDHDQ</sequence>
<organism evidence="2 3">
    <name type="scientific">Candidatus Nomurabacteria bacterium RIFCSPLOWO2_02_FULL_40_67</name>
    <dbReference type="NCBI Taxonomy" id="1801787"/>
    <lineage>
        <taxon>Bacteria</taxon>
        <taxon>Candidatus Nomuraibacteriota</taxon>
    </lineage>
</organism>
<gene>
    <name evidence="2" type="ORF">A3I23_03480</name>
</gene>
<evidence type="ECO:0000313" key="3">
    <source>
        <dbReference type="Proteomes" id="UP000177693"/>
    </source>
</evidence>
<feature type="domain" description="Transposase IS200-like" evidence="1">
    <location>
        <begin position="8"/>
        <end position="152"/>
    </location>
</feature>
<dbReference type="Proteomes" id="UP000177693">
    <property type="component" value="Unassembled WGS sequence"/>
</dbReference>
<dbReference type="InterPro" id="IPR002686">
    <property type="entry name" value="Transposase_17"/>
</dbReference>
<dbReference type="PANTHER" id="PTHR34322:SF2">
    <property type="entry name" value="TRANSPOSASE IS200-LIKE DOMAIN-CONTAINING PROTEIN"/>
    <property type="match status" value="1"/>
</dbReference>
<dbReference type="SUPFAM" id="SSF143422">
    <property type="entry name" value="Transposase IS200-like"/>
    <property type="match status" value="1"/>
</dbReference>
<comment type="caution">
    <text evidence="2">The sequence shown here is derived from an EMBL/GenBank/DDBJ whole genome shotgun (WGS) entry which is preliminary data.</text>
</comment>
<dbReference type="PANTHER" id="PTHR34322">
    <property type="entry name" value="TRANSPOSASE, Y1_TNP DOMAIN-CONTAINING"/>
    <property type="match status" value="1"/>
</dbReference>
<dbReference type="SMART" id="SM01321">
    <property type="entry name" value="Y1_Tnp"/>
    <property type="match status" value="1"/>
</dbReference>
<dbReference type="EMBL" id="MFVL01000010">
    <property type="protein sequence ID" value="OGJ01820.1"/>
    <property type="molecule type" value="Genomic_DNA"/>
</dbReference>
<protein>
    <recommendedName>
        <fullName evidence="1">Transposase IS200-like domain-containing protein</fullName>
    </recommendedName>
</protein>
<dbReference type="AlphaFoldDB" id="A0A1F6Y603"/>
<name>A0A1F6Y603_9BACT</name>
<accession>A0A1F6Y603</accession>